<keyword evidence="3" id="KW-0833">Ubl conjugation pathway</keyword>
<gene>
    <name evidence="7" type="ORF">M569_03802</name>
</gene>
<keyword evidence="4" id="KW-0378">Hydrolase</keyword>
<accession>S8EEI4</accession>
<dbReference type="EMBL" id="AUSU01001463">
    <property type="protein sequence ID" value="EPS70957.1"/>
    <property type="molecule type" value="Genomic_DNA"/>
</dbReference>
<dbReference type="PROSITE" id="PS50600">
    <property type="entry name" value="ULP_PROTEASE"/>
    <property type="match status" value="1"/>
</dbReference>
<dbReference type="InterPro" id="IPR038765">
    <property type="entry name" value="Papain-like_cys_pep_sf"/>
</dbReference>
<organism evidence="7 8">
    <name type="scientific">Genlisea aurea</name>
    <dbReference type="NCBI Taxonomy" id="192259"/>
    <lineage>
        <taxon>Eukaryota</taxon>
        <taxon>Viridiplantae</taxon>
        <taxon>Streptophyta</taxon>
        <taxon>Embryophyta</taxon>
        <taxon>Tracheophyta</taxon>
        <taxon>Spermatophyta</taxon>
        <taxon>Magnoliopsida</taxon>
        <taxon>eudicotyledons</taxon>
        <taxon>Gunneridae</taxon>
        <taxon>Pentapetalae</taxon>
        <taxon>asterids</taxon>
        <taxon>lamiids</taxon>
        <taxon>Lamiales</taxon>
        <taxon>Lentibulariaceae</taxon>
        <taxon>Genlisea</taxon>
    </lineage>
</organism>
<dbReference type="AlphaFoldDB" id="S8EEI4"/>
<name>S8EEI4_9LAMI</name>
<evidence type="ECO:0000313" key="7">
    <source>
        <dbReference type="EMBL" id="EPS70957.1"/>
    </source>
</evidence>
<dbReference type="Pfam" id="PF02902">
    <property type="entry name" value="Peptidase_C48"/>
    <property type="match status" value="1"/>
</dbReference>
<evidence type="ECO:0000256" key="4">
    <source>
        <dbReference type="ARBA" id="ARBA00022801"/>
    </source>
</evidence>
<feature type="non-terminal residue" evidence="7">
    <location>
        <position position="1"/>
    </location>
</feature>
<evidence type="ECO:0000256" key="2">
    <source>
        <dbReference type="ARBA" id="ARBA00022670"/>
    </source>
</evidence>
<dbReference type="InterPro" id="IPR003653">
    <property type="entry name" value="Peptidase_C48_C"/>
</dbReference>
<keyword evidence="8" id="KW-1185">Reference proteome</keyword>
<sequence length="275" mass="32249">TGVDQCSDILKQGGNMLARSYFPKFGKPFQDVIYPKGDPDAVSINKRDVDLLLPDTFVNDTVIDFYIKYLKTKQNAEEKKKFHFFNSFFFRKLADMDKDPSNAFDGRAAFLRVRKWTRKVNLLEKDFIFIPVNYNYHWSLIVICHFGEVASSADFKCQKSARVPCILHMDSLRGTHAGLKDLLQSYLWEEWKERHNGSCDDLYSKFRNLKFISLELPQQQNSYDCGLFLLHYVELFLDEVPTNFSVYNITPYSKFLQPDWFPPGEASIKRVRIER</sequence>
<dbReference type="GO" id="GO:0008234">
    <property type="term" value="F:cysteine-type peptidase activity"/>
    <property type="evidence" value="ECO:0007669"/>
    <property type="project" value="InterPro"/>
</dbReference>
<proteinExistence type="inferred from homology"/>
<dbReference type="Gene3D" id="3.30.310.130">
    <property type="entry name" value="Ubiquitin-related"/>
    <property type="match status" value="1"/>
</dbReference>
<dbReference type="Proteomes" id="UP000015453">
    <property type="component" value="Unassembled WGS sequence"/>
</dbReference>
<dbReference type="Gene3D" id="1.10.418.20">
    <property type="match status" value="1"/>
</dbReference>
<comment type="function">
    <text evidence="5">Protease that catalyzes two essential functions in the SUMO pathway: processing of full-length SUMOs to their mature forms and deconjugation of SUMO from targeted proteins.</text>
</comment>
<keyword evidence="2" id="KW-0645">Protease</keyword>
<feature type="non-terminal residue" evidence="7">
    <location>
        <position position="275"/>
    </location>
</feature>
<evidence type="ECO:0000259" key="6">
    <source>
        <dbReference type="PROSITE" id="PS50600"/>
    </source>
</evidence>
<dbReference type="OrthoDB" id="442460at2759"/>
<dbReference type="SUPFAM" id="SSF54001">
    <property type="entry name" value="Cysteine proteinases"/>
    <property type="match status" value="1"/>
</dbReference>
<feature type="domain" description="Ubiquitin-like protease family profile" evidence="6">
    <location>
        <begin position="42"/>
        <end position="236"/>
    </location>
</feature>
<dbReference type="GO" id="GO:0006508">
    <property type="term" value="P:proteolysis"/>
    <property type="evidence" value="ECO:0007669"/>
    <property type="project" value="UniProtKB-KW"/>
</dbReference>
<evidence type="ECO:0000313" key="8">
    <source>
        <dbReference type="Proteomes" id="UP000015453"/>
    </source>
</evidence>
<dbReference type="PANTHER" id="PTHR47764:SF2">
    <property type="entry name" value="UBIQUITIN-LIKE PROTEASE FAMILY PROFILE DOMAIN-CONTAINING PROTEIN"/>
    <property type="match status" value="1"/>
</dbReference>
<evidence type="ECO:0000256" key="1">
    <source>
        <dbReference type="ARBA" id="ARBA00005234"/>
    </source>
</evidence>
<reference evidence="7 8" key="1">
    <citation type="journal article" date="2013" name="BMC Genomics">
        <title>The miniature genome of a carnivorous plant Genlisea aurea contains a low number of genes and short non-coding sequences.</title>
        <authorList>
            <person name="Leushkin E.V."/>
            <person name="Sutormin R.A."/>
            <person name="Nabieva E.R."/>
            <person name="Penin A.A."/>
            <person name="Kondrashov A.S."/>
            <person name="Logacheva M.D."/>
        </authorList>
    </citation>
    <scope>NUCLEOTIDE SEQUENCE [LARGE SCALE GENOMIC DNA]</scope>
</reference>
<evidence type="ECO:0000256" key="3">
    <source>
        <dbReference type="ARBA" id="ARBA00022786"/>
    </source>
</evidence>
<comment type="similarity">
    <text evidence="1">Belongs to the peptidase C48 family.</text>
</comment>
<dbReference type="FunFam" id="3.30.310.130:FF:000006">
    <property type="entry name" value="Probable ubiquitin-like-specific protease 2B"/>
    <property type="match status" value="1"/>
</dbReference>
<dbReference type="PANTHER" id="PTHR47764">
    <property type="entry name" value="UBIQUITIN-LIKE-SPECIFIC PROTEASE 2B-RELATED"/>
    <property type="match status" value="1"/>
</dbReference>
<protein>
    <recommendedName>
        <fullName evidence="6">Ubiquitin-like protease family profile domain-containing protein</fullName>
    </recommendedName>
</protein>
<evidence type="ECO:0000256" key="5">
    <source>
        <dbReference type="ARBA" id="ARBA00057729"/>
    </source>
</evidence>
<comment type="caution">
    <text evidence="7">The sequence shown here is derived from an EMBL/GenBank/DDBJ whole genome shotgun (WGS) entry which is preliminary data.</text>
</comment>